<feature type="compositionally biased region" description="Basic and acidic residues" evidence="1">
    <location>
        <begin position="1"/>
        <end position="10"/>
    </location>
</feature>
<protein>
    <recommendedName>
        <fullName evidence="4">Chromosome partitioning protein ParA</fullName>
    </recommendedName>
</protein>
<dbReference type="AlphaFoldDB" id="Q7MFD9"/>
<organism evidence="2 3">
    <name type="scientific">Vibrio vulnificus (strain YJ016)</name>
    <dbReference type="NCBI Taxonomy" id="196600"/>
    <lineage>
        <taxon>Bacteria</taxon>
        <taxon>Pseudomonadati</taxon>
        <taxon>Pseudomonadota</taxon>
        <taxon>Gammaproteobacteria</taxon>
        <taxon>Vibrionales</taxon>
        <taxon>Vibrionaceae</taxon>
        <taxon>Vibrio</taxon>
    </lineage>
</organism>
<dbReference type="KEGG" id="vvy:VVA0381"/>
<dbReference type="HOGENOM" id="CLU_2830154_0_0_6"/>
<feature type="region of interest" description="Disordered" evidence="1">
    <location>
        <begin position="1"/>
        <end position="26"/>
    </location>
</feature>
<evidence type="ECO:0008006" key="4">
    <source>
        <dbReference type="Google" id="ProtNLM"/>
    </source>
</evidence>
<dbReference type="eggNOG" id="ENOG5031NIT">
    <property type="taxonomic scope" value="Bacteria"/>
</dbReference>
<dbReference type="EMBL" id="BA000038">
    <property type="protein sequence ID" value="BAC96407.1"/>
    <property type="molecule type" value="Genomic_DNA"/>
</dbReference>
<gene>
    <name evidence="2" type="ordered locus">VVA0381</name>
</gene>
<evidence type="ECO:0000313" key="3">
    <source>
        <dbReference type="Proteomes" id="UP000002675"/>
    </source>
</evidence>
<dbReference type="STRING" id="672.VV93_v1c33680"/>
<proteinExistence type="predicted"/>
<reference evidence="2 3" key="1">
    <citation type="journal article" date="2003" name="Genome Res.">
        <title>Comparative genome analysis of Vibrio vulnificus, a marine pathogen.</title>
        <authorList>
            <person name="Chen C.Y."/>
            <person name="Wu K.M."/>
            <person name="Chang Y.C."/>
            <person name="Chang C.H."/>
            <person name="Tsai H.C."/>
            <person name="Liao T.L."/>
            <person name="Liu Y.M."/>
            <person name="Chen H.J."/>
            <person name="Shen A.B."/>
            <person name="Li J.C."/>
            <person name="Su T.L."/>
            <person name="Shao C.P."/>
            <person name="Lee C.T."/>
            <person name="Hor L.I."/>
            <person name="Tsai S.F."/>
        </authorList>
    </citation>
    <scope>NUCLEOTIDE SEQUENCE [LARGE SCALE GENOMIC DNA]</scope>
    <source>
        <strain evidence="2 3">YJ016</strain>
    </source>
</reference>
<name>Q7MFD9_VIBVY</name>
<accession>Q7MFD9</accession>
<sequence>MKMSDFEKELQMMSEEASQEPEVKLPSIEEQKQIAAELKRLEAEGKLTPEVLEHYFGKYAQKGETPIH</sequence>
<dbReference type="Proteomes" id="UP000002675">
    <property type="component" value="Chromosome II"/>
</dbReference>
<evidence type="ECO:0000313" key="2">
    <source>
        <dbReference type="EMBL" id="BAC96407.1"/>
    </source>
</evidence>
<evidence type="ECO:0000256" key="1">
    <source>
        <dbReference type="SAM" id="MobiDB-lite"/>
    </source>
</evidence>